<name>A0ABT9VTQ2_9BACI</name>
<dbReference type="InterPro" id="IPR050768">
    <property type="entry name" value="UPF0353/GerABKA_families"/>
</dbReference>
<sequence>MNFKKLFWKKKNDKPTDNSSLLTEKHPLSASINKNIQFIEEAFSSTDDLGKRSFHVQGRSCILYFIDTLANAERMQNEIIGPLQQSNEKNIVDRLGSPLMSKTDDLRQGIMKMMQGYCLILLENYPEIILVEVAEKIQREVAESQSEAIVRGAHDSFIENMFTNITLLRKRIQSPKLTVNYFVVGRETNTKLALVYMDHLANPSVVQELTKRVQSIRLDSIVNPGIAEELIEDNPWSIFPQMLSTERPDRVEANLMEGRVAILVNGNPTCLVLPVTFFSFYQSPDDYSARWWLGTFFRFLRLTSFIIAIALPAFYIAVISFHFEIIPPLLTFQVKNDVENIPFPPIVEAFILELTIELIREAGVRLPRYIGQTIGIVGGLVIGDAIVKAGLVSNLMIIVVALTALSSYIVPSIEMSGSVRLIRFPLMVAAAALGFIGIMFSIIFLLIHLCKLHSVKTPYFAPLSPFRFLDIKDTFIRAPFWMSNTRPLDSHPQDLQITESSREWNNDEHKPK</sequence>
<feature type="transmembrane region" description="Helical" evidence="5">
    <location>
        <begin position="302"/>
        <end position="323"/>
    </location>
</feature>
<dbReference type="EMBL" id="JAUSTY010000001">
    <property type="protein sequence ID" value="MDQ0164354.1"/>
    <property type="molecule type" value="Genomic_DNA"/>
</dbReference>
<keyword evidence="5" id="KW-0812">Transmembrane</keyword>
<dbReference type="Pfam" id="PF03323">
    <property type="entry name" value="GerA"/>
    <property type="match status" value="1"/>
</dbReference>
<evidence type="ECO:0000313" key="7">
    <source>
        <dbReference type="Proteomes" id="UP001235840"/>
    </source>
</evidence>
<gene>
    <name evidence="6" type="ORF">J2S11_000253</name>
</gene>
<keyword evidence="3 4" id="KW-0472">Membrane</keyword>
<evidence type="ECO:0000313" key="6">
    <source>
        <dbReference type="EMBL" id="MDQ0164354.1"/>
    </source>
</evidence>
<feature type="transmembrane region" description="Helical" evidence="5">
    <location>
        <begin position="260"/>
        <end position="282"/>
    </location>
</feature>
<accession>A0ABT9VTQ2</accession>
<reference evidence="6 7" key="1">
    <citation type="submission" date="2023-07" db="EMBL/GenBank/DDBJ databases">
        <title>Genomic Encyclopedia of Type Strains, Phase IV (KMG-IV): sequencing the most valuable type-strain genomes for metagenomic binning, comparative biology and taxonomic classification.</title>
        <authorList>
            <person name="Goeker M."/>
        </authorList>
    </citation>
    <scope>NUCLEOTIDE SEQUENCE [LARGE SCALE GENOMIC DNA]</scope>
    <source>
        <strain evidence="6 7">DSM 12751</strain>
    </source>
</reference>
<dbReference type="PIRSF" id="PIRSF005690">
    <property type="entry name" value="GerBA"/>
    <property type="match status" value="1"/>
</dbReference>
<feature type="transmembrane region" description="Helical" evidence="5">
    <location>
        <begin position="391"/>
        <end position="410"/>
    </location>
</feature>
<dbReference type="PANTHER" id="PTHR22550">
    <property type="entry name" value="SPORE GERMINATION PROTEIN"/>
    <property type="match status" value="1"/>
</dbReference>
<organism evidence="6 7">
    <name type="scientific">Caldalkalibacillus horti</name>
    <dbReference type="NCBI Taxonomy" id="77523"/>
    <lineage>
        <taxon>Bacteria</taxon>
        <taxon>Bacillati</taxon>
        <taxon>Bacillota</taxon>
        <taxon>Bacilli</taxon>
        <taxon>Bacillales</taxon>
        <taxon>Bacillaceae</taxon>
        <taxon>Caldalkalibacillus</taxon>
    </lineage>
</organism>
<proteinExistence type="inferred from homology"/>
<protein>
    <submittedName>
        <fullName evidence="6">Spore germination protein KA</fullName>
    </submittedName>
</protein>
<feature type="transmembrane region" description="Helical" evidence="5">
    <location>
        <begin position="422"/>
        <end position="447"/>
    </location>
</feature>
<comment type="similarity">
    <text evidence="2 4">Belongs to the GerABKA family.</text>
</comment>
<evidence type="ECO:0000256" key="5">
    <source>
        <dbReference type="SAM" id="Phobius"/>
    </source>
</evidence>
<comment type="subcellular location">
    <subcellularLocation>
        <location evidence="4">Cell membrane</location>
    </subcellularLocation>
    <subcellularLocation>
        <location evidence="1">Membrane</location>
        <topology evidence="1">Multi-pass membrane protein</topology>
    </subcellularLocation>
</comment>
<dbReference type="PANTHER" id="PTHR22550:SF5">
    <property type="entry name" value="LEUCINE ZIPPER PROTEIN 4"/>
    <property type="match status" value="1"/>
</dbReference>
<comment type="caution">
    <text evidence="6">The sequence shown here is derived from an EMBL/GenBank/DDBJ whole genome shotgun (WGS) entry which is preliminary data.</text>
</comment>
<dbReference type="RefSeq" id="WP_307389831.1">
    <property type="nucleotide sequence ID" value="NZ_BAAADK010000009.1"/>
</dbReference>
<evidence type="ECO:0000256" key="3">
    <source>
        <dbReference type="ARBA" id="ARBA00023136"/>
    </source>
</evidence>
<evidence type="ECO:0000256" key="2">
    <source>
        <dbReference type="ARBA" id="ARBA00005278"/>
    </source>
</evidence>
<evidence type="ECO:0000256" key="1">
    <source>
        <dbReference type="ARBA" id="ARBA00004141"/>
    </source>
</evidence>
<keyword evidence="7" id="KW-1185">Reference proteome</keyword>
<dbReference type="InterPro" id="IPR004995">
    <property type="entry name" value="Spore_Ger"/>
</dbReference>
<dbReference type="Proteomes" id="UP001235840">
    <property type="component" value="Unassembled WGS sequence"/>
</dbReference>
<evidence type="ECO:0000256" key="4">
    <source>
        <dbReference type="PIRNR" id="PIRNR005690"/>
    </source>
</evidence>
<keyword evidence="5" id="KW-1133">Transmembrane helix</keyword>